<keyword evidence="3" id="KW-1185">Reference proteome</keyword>
<comment type="caution">
    <text evidence="2">The sequence shown here is derived from an EMBL/GenBank/DDBJ whole genome shotgun (WGS) entry which is preliminary data.</text>
</comment>
<evidence type="ECO:0000313" key="2">
    <source>
        <dbReference type="EMBL" id="PXF50036.1"/>
    </source>
</evidence>
<protein>
    <submittedName>
        <fullName evidence="2">Uncharacterized protein</fullName>
    </submittedName>
</protein>
<reference evidence="2 3" key="1">
    <citation type="journal article" date="2018" name="Mol. Biol. Evol.">
        <title>Analysis of the draft genome of the red seaweed Gracilariopsis chorda provides insights into genome size evolution in Rhodophyta.</title>
        <authorList>
            <person name="Lee J."/>
            <person name="Yang E.C."/>
            <person name="Graf L."/>
            <person name="Yang J.H."/>
            <person name="Qiu H."/>
            <person name="Zel Zion U."/>
            <person name="Chan C.X."/>
            <person name="Stephens T.G."/>
            <person name="Weber A.P.M."/>
            <person name="Boo G.H."/>
            <person name="Boo S.M."/>
            <person name="Kim K.M."/>
            <person name="Shin Y."/>
            <person name="Jung M."/>
            <person name="Lee S.J."/>
            <person name="Yim H.S."/>
            <person name="Lee J.H."/>
            <person name="Bhattacharya D."/>
            <person name="Yoon H.S."/>
        </authorList>
    </citation>
    <scope>NUCLEOTIDE SEQUENCE [LARGE SCALE GENOMIC DNA]</scope>
    <source>
        <strain evidence="2 3">SKKU-2015</strain>
        <tissue evidence="2">Whole body</tissue>
    </source>
</reference>
<dbReference type="Proteomes" id="UP000247409">
    <property type="component" value="Unassembled WGS sequence"/>
</dbReference>
<dbReference type="AlphaFoldDB" id="A0A2V3J6I2"/>
<evidence type="ECO:0000256" key="1">
    <source>
        <dbReference type="SAM" id="MobiDB-lite"/>
    </source>
</evidence>
<accession>A0A2V3J6I2</accession>
<proteinExistence type="predicted"/>
<name>A0A2V3J6I2_9FLOR</name>
<organism evidence="2 3">
    <name type="scientific">Gracilariopsis chorda</name>
    <dbReference type="NCBI Taxonomy" id="448386"/>
    <lineage>
        <taxon>Eukaryota</taxon>
        <taxon>Rhodophyta</taxon>
        <taxon>Florideophyceae</taxon>
        <taxon>Rhodymeniophycidae</taxon>
        <taxon>Gracilariales</taxon>
        <taxon>Gracilariaceae</taxon>
        <taxon>Gracilariopsis</taxon>
    </lineage>
</organism>
<feature type="region of interest" description="Disordered" evidence="1">
    <location>
        <begin position="96"/>
        <end position="118"/>
    </location>
</feature>
<evidence type="ECO:0000313" key="3">
    <source>
        <dbReference type="Proteomes" id="UP000247409"/>
    </source>
</evidence>
<gene>
    <name evidence="2" type="ORF">BWQ96_00196</name>
</gene>
<dbReference type="EMBL" id="NBIV01000001">
    <property type="protein sequence ID" value="PXF50036.1"/>
    <property type="molecule type" value="Genomic_DNA"/>
</dbReference>
<sequence>MSHENANDLLELMEKAFPTDTILSPRTFSTANPSKAAAIAIGGQLDGVRQNYPLHTGQATPALDNLPPLANSIVPAHQVPITTGPLAALFAATSNPVSNPVLDNGISDEDDEGPPKKR</sequence>